<keyword evidence="2" id="KW-1185">Reference proteome</keyword>
<sequence>MDRLERMAEKVGILMKAECELLGQECLVHKQRSLVIPESGTYISCTLDLNISFTKFKEDGSALNEASIYLLPEELQKFEFNLIHYPLPLPIHYKQHVSAGPSILCFRMTSKEPPEHFAQRLSAALEGLEQVDGELYVN</sequence>
<proteinExistence type="predicted"/>
<name>A0A2P8H1U8_9BACL</name>
<organism evidence="1 2">
    <name type="scientific">Planomicrobium soli</name>
    <dbReference type="NCBI Taxonomy" id="1176648"/>
    <lineage>
        <taxon>Bacteria</taxon>
        <taxon>Bacillati</taxon>
        <taxon>Bacillota</taxon>
        <taxon>Bacilli</taxon>
        <taxon>Bacillales</taxon>
        <taxon>Caryophanaceae</taxon>
        <taxon>Planomicrobium</taxon>
    </lineage>
</organism>
<gene>
    <name evidence="1" type="ORF">B0H99_106207</name>
</gene>
<evidence type="ECO:0000313" key="2">
    <source>
        <dbReference type="Proteomes" id="UP000242682"/>
    </source>
</evidence>
<accession>A0A2P8H1U8</accession>
<dbReference type="AlphaFoldDB" id="A0A2P8H1U8"/>
<protein>
    <submittedName>
        <fullName evidence="1">Uncharacterized protein</fullName>
    </submittedName>
</protein>
<evidence type="ECO:0000313" key="1">
    <source>
        <dbReference type="EMBL" id="PSL40188.1"/>
    </source>
</evidence>
<dbReference type="Proteomes" id="UP000242682">
    <property type="component" value="Unassembled WGS sequence"/>
</dbReference>
<reference evidence="1 2" key="1">
    <citation type="submission" date="2018-03" db="EMBL/GenBank/DDBJ databases">
        <title>Genomic Encyclopedia of Type Strains, Phase III (KMG-III): the genomes of soil and plant-associated and newly described type strains.</title>
        <authorList>
            <person name="Whitman W."/>
        </authorList>
    </citation>
    <scope>NUCLEOTIDE SEQUENCE [LARGE SCALE GENOMIC DNA]</scope>
    <source>
        <strain evidence="1 2">CGMCC 1.12259</strain>
    </source>
</reference>
<comment type="caution">
    <text evidence="1">The sequence shown here is derived from an EMBL/GenBank/DDBJ whole genome shotgun (WGS) entry which is preliminary data.</text>
</comment>
<dbReference type="EMBL" id="PYAT01000006">
    <property type="protein sequence ID" value="PSL40188.1"/>
    <property type="molecule type" value="Genomic_DNA"/>
</dbReference>
<dbReference type="RefSeq" id="WP_106533508.1">
    <property type="nucleotide sequence ID" value="NZ_PYAT01000006.1"/>
</dbReference>
<dbReference type="OrthoDB" id="4687120at2"/>